<dbReference type="STRING" id="322095.HMPREF3185_01612"/>
<feature type="binding site" evidence="10">
    <location>
        <position position="281"/>
    </location>
    <ligand>
        <name>NAD(+)</name>
        <dbReference type="ChEBI" id="CHEBI:57540"/>
    </ligand>
</feature>
<evidence type="ECO:0000256" key="1">
    <source>
        <dbReference type="ARBA" id="ARBA00004241"/>
    </source>
</evidence>
<dbReference type="InterPro" id="IPR033524">
    <property type="entry name" value="Glu/Leu/Phe/Val_DH_AS"/>
</dbReference>
<organism evidence="14 15">
    <name type="scientific">Porphyromonas somerae</name>
    <dbReference type="NCBI Taxonomy" id="322095"/>
    <lineage>
        <taxon>Bacteria</taxon>
        <taxon>Pseudomonadati</taxon>
        <taxon>Bacteroidota</taxon>
        <taxon>Bacteroidia</taxon>
        <taxon>Bacteroidales</taxon>
        <taxon>Porphyromonadaceae</taxon>
        <taxon>Porphyromonas</taxon>
    </lineage>
</organism>
<evidence type="ECO:0000256" key="8">
    <source>
        <dbReference type="PIRNR" id="PIRNR000185"/>
    </source>
</evidence>
<dbReference type="Pfam" id="PF02812">
    <property type="entry name" value="ELFV_dehydrog_N"/>
    <property type="match status" value="1"/>
</dbReference>
<reference evidence="15" key="1">
    <citation type="submission" date="2016-01" db="EMBL/GenBank/DDBJ databases">
        <authorList>
            <person name="Mitreva M."/>
            <person name="Pepin K.H."/>
            <person name="Mihindukulasuriya K.A."/>
            <person name="Fulton R."/>
            <person name="Fronick C."/>
            <person name="O'Laughlin M."/>
            <person name="Miner T."/>
            <person name="Herter B."/>
            <person name="Rosa B.A."/>
            <person name="Cordes M."/>
            <person name="Tomlinson C."/>
            <person name="Wollam A."/>
            <person name="Palsikar V.B."/>
            <person name="Mardis E.R."/>
            <person name="Wilson R.K."/>
        </authorList>
    </citation>
    <scope>NUCLEOTIDE SEQUENCE [LARGE SCALE GENOMIC DNA]</scope>
    <source>
        <strain evidence="15">KA00683</strain>
    </source>
</reference>
<dbReference type="PRINTS" id="PR00082">
    <property type="entry name" value="GLFDHDRGNASE"/>
</dbReference>
<dbReference type="GO" id="GO:0005829">
    <property type="term" value="C:cytosol"/>
    <property type="evidence" value="ECO:0007669"/>
    <property type="project" value="TreeGrafter"/>
</dbReference>
<dbReference type="GO" id="GO:0000166">
    <property type="term" value="F:nucleotide binding"/>
    <property type="evidence" value="ECO:0007669"/>
    <property type="project" value="UniProtKB-KW"/>
</dbReference>
<dbReference type="SUPFAM" id="SSF53223">
    <property type="entry name" value="Aminoacid dehydrogenase-like, N-terminal domain"/>
    <property type="match status" value="1"/>
</dbReference>
<comment type="subcellular location">
    <subcellularLocation>
        <location evidence="1">Cell surface</location>
    </subcellularLocation>
</comment>
<dbReference type="InterPro" id="IPR006096">
    <property type="entry name" value="Glu/Leu/Phe/Val/Trp_DH_C"/>
</dbReference>
<keyword evidence="10" id="KW-0547">Nucleotide-binding</keyword>
<dbReference type="InterPro" id="IPR036291">
    <property type="entry name" value="NAD(P)-bd_dom_sf"/>
</dbReference>
<evidence type="ECO:0000256" key="5">
    <source>
        <dbReference type="ARBA" id="ARBA00023027"/>
    </source>
</evidence>
<evidence type="ECO:0000256" key="10">
    <source>
        <dbReference type="PIRSR" id="PIRSR000185-2"/>
    </source>
</evidence>
<accession>A0A134B455</accession>
<dbReference type="CDD" id="cd05313">
    <property type="entry name" value="NAD_bind_2_Glu_DH"/>
    <property type="match status" value="1"/>
</dbReference>
<feature type="domain" description="Glutamate/phenylalanine/leucine/valine/L-tryptophan dehydrogenase C-terminal" evidence="13">
    <location>
        <begin position="243"/>
        <end position="486"/>
    </location>
</feature>
<dbReference type="InterPro" id="IPR046346">
    <property type="entry name" value="Aminoacid_DH-like_N_sf"/>
</dbReference>
<comment type="similarity">
    <text evidence="2 8 12">Belongs to the Glu/Leu/Phe/Val dehydrogenases family.</text>
</comment>
<dbReference type="FunFam" id="3.40.50.720:FF:000030">
    <property type="entry name" value="Glutamate dehydrogenase"/>
    <property type="match status" value="1"/>
</dbReference>
<dbReference type="NCBIfam" id="NF010633">
    <property type="entry name" value="PRK14030.1"/>
    <property type="match status" value="1"/>
</dbReference>
<evidence type="ECO:0000256" key="9">
    <source>
        <dbReference type="PIRSR" id="PIRSR000185-1"/>
    </source>
</evidence>
<evidence type="ECO:0000313" key="15">
    <source>
        <dbReference type="Proteomes" id="UP000070224"/>
    </source>
</evidence>
<dbReference type="AlphaFoldDB" id="A0A134B455"/>
<comment type="function">
    <text evidence="7">Probably involved in degradation rather than biosynthesis of glutamate.</text>
</comment>
<evidence type="ECO:0000313" key="14">
    <source>
        <dbReference type="EMBL" id="KXB74720.1"/>
    </source>
</evidence>
<dbReference type="InterPro" id="IPR050724">
    <property type="entry name" value="Glu_Leu_Phe_Val_DH"/>
</dbReference>
<gene>
    <name evidence="14" type="ORF">HMPREF3185_01612</name>
</gene>
<dbReference type="GO" id="GO:0009986">
    <property type="term" value="C:cell surface"/>
    <property type="evidence" value="ECO:0007669"/>
    <property type="project" value="UniProtKB-SubCell"/>
</dbReference>
<dbReference type="Gene3D" id="3.40.50.720">
    <property type="entry name" value="NAD(P)-binding Rossmann-like Domain"/>
    <property type="match status" value="1"/>
</dbReference>
<dbReference type="InterPro" id="IPR006095">
    <property type="entry name" value="Glu/Leu/Phe/Val/Trp_DH"/>
</dbReference>
<dbReference type="Proteomes" id="UP000070224">
    <property type="component" value="Unassembled WGS sequence"/>
</dbReference>
<name>A0A134B455_9PORP</name>
<feature type="site" description="Important for catalysis" evidence="11">
    <location>
        <position position="207"/>
    </location>
</feature>
<dbReference type="Pfam" id="PF00208">
    <property type="entry name" value="ELFV_dehydrog"/>
    <property type="match status" value="1"/>
</dbReference>
<evidence type="ECO:0000256" key="6">
    <source>
        <dbReference type="ARBA" id="ARBA00047898"/>
    </source>
</evidence>
<comment type="caution">
    <text evidence="14">The sequence shown here is derived from an EMBL/GenBank/DDBJ whole genome shotgun (WGS) entry which is preliminary data.</text>
</comment>
<proteinExistence type="inferred from homology"/>
<sequence>MRFFPKKLKEATTFVKVKIIAYICCEIKAPTRAVHAKLLDRSVMKSAEILASLEAKHPGEKEFLQAVKEVLLSVEEVYNQHPEFEKAAIMERLVEPDRIITFRVPWIDDAGKVHVNIGYRVQFNNAIGPYKGGIRFHPSVNLSILKFLGFEQTFKNALTTLPMGGGKGGADFSPKGKSDREIMTFCQSFMRELWRHIGPDTDVPAGDIGVGGREVAYMYGQYKRLANEHTGTMTGKGFTFGGSRLRPESTGFGAVYFVQHICKQHNIDLKGKTVAISGFGNVAWGVAQKATELGAKVVTISGPDGYVYDPDGINTPEKFQALLDLRSSGNDVVSDYAKKFPNAQFFAGKKPWEQKVDIAMPCATQNEMNEEDAKMLHANGVTIVAETSNMGCTAEAAEYFVEKKMLFAPGKAVNAGGVATSGLEMTQNAMHLYWTNEEVDAKLHQIMSDIHEQCVAHGREGDYINYVKGANVAGFLKVAQAMLEQGVI</sequence>
<evidence type="ECO:0000256" key="2">
    <source>
        <dbReference type="ARBA" id="ARBA00006382"/>
    </source>
</evidence>
<evidence type="ECO:0000256" key="12">
    <source>
        <dbReference type="RuleBase" id="RU004417"/>
    </source>
</evidence>
<evidence type="ECO:0000256" key="4">
    <source>
        <dbReference type="ARBA" id="ARBA00023002"/>
    </source>
</evidence>
<feature type="binding site" evidence="10">
    <location>
        <position position="152"/>
    </location>
    <ligand>
        <name>substrate</name>
    </ligand>
</feature>
<dbReference type="InterPro" id="IPR033922">
    <property type="entry name" value="NAD_bind_Glu_DH"/>
</dbReference>
<comment type="subunit">
    <text evidence="3">Homohexamer.</text>
</comment>
<feature type="binding site" evidence="10">
    <location>
        <position position="421"/>
    </location>
    <ligand>
        <name>substrate</name>
    </ligand>
</feature>
<evidence type="ECO:0000256" key="3">
    <source>
        <dbReference type="ARBA" id="ARBA00011643"/>
    </source>
</evidence>
<comment type="catalytic activity">
    <reaction evidence="6">
        <text>L-glutamate + NAD(+) + H2O = 2-oxoglutarate + NH4(+) + NADH + H(+)</text>
        <dbReference type="Rhea" id="RHEA:15133"/>
        <dbReference type="ChEBI" id="CHEBI:15377"/>
        <dbReference type="ChEBI" id="CHEBI:15378"/>
        <dbReference type="ChEBI" id="CHEBI:16810"/>
        <dbReference type="ChEBI" id="CHEBI:28938"/>
        <dbReference type="ChEBI" id="CHEBI:29985"/>
        <dbReference type="ChEBI" id="CHEBI:57540"/>
        <dbReference type="ChEBI" id="CHEBI:57945"/>
        <dbReference type="EC" id="1.4.1.2"/>
    </reaction>
</comment>
<evidence type="ECO:0000256" key="7">
    <source>
        <dbReference type="ARBA" id="ARBA00059819"/>
    </source>
</evidence>
<dbReference type="GO" id="GO:0004352">
    <property type="term" value="F:glutamate dehydrogenase (NAD+) activity"/>
    <property type="evidence" value="ECO:0007669"/>
    <property type="project" value="UniProtKB-EC"/>
</dbReference>
<feature type="binding site" evidence="10">
    <location>
        <position position="250"/>
    </location>
    <ligand>
        <name>NAD(+)</name>
        <dbReference type="ChEBI" id="CHEBI:57540"/>
    </ligand>
</feature>
<dbReference type="PROSITE" id="PS00074">
    <property type="entry name" value="GLFV_DEHYDROGENASE"/>
    <property type="match status" value="1"/>
</dbReference>
<feature type="binding site" evidence="10">
    <location>
        <position position="206"/>
    </location>
    <ligand>
        <name>substrate</name>
    </ligand>
</feature>
<dbReference type="InterPro" id="IPR014362">
    <property type="entry name" value="Glu_DH"/>
</dbReference>
<feature type="binding site" evidence="10">
    <location>
        <position position="155"/>
    </location>
    <ligand>
        <name>substrate</name>
    </ligand>
</feature>
<dbReference type="Gene3D" id="1.10.285.10">
    <property type="entry name" value="Glutamate Dehydrogenase, chain A, domain 3"/>
    <property type="match status" value="2"/>
</dbReference>
<dbReference type="Gene3D" id="3.40.50.10860">
    <property type="entry name" value="Leucine Dehydrogenase, chain A, domain 1"/>
    <property type="match status" value="1"/>
</dbReference>
<dbReference type="GO" id="GO:0004354">
    <property type="term" value="F:glutamate dehydrogenase (NADP+) activity"/>
    <property type="evidence" value="ECO:0007669"/>
    <property type="project" value="TreeGrafter"/>
</dbReference>
<keyword evidence="4 8" id="KW-0560">Oxidoreductase</keyword>
<dbReference type="EMBL" id="LSDK01000113">
    <property type="protein sequence ID" value="KXB74720.1"/>
    <property type="molecule type" value="Genomic_DNA"/>
</dbReference>
<dbReference type="NCBIfam" id="NF006929">
    <property type="entry name" value="PRK09414.1"/>
    <property type="match status" value="1"/>
</dbReference>
<evidence type="ECO:0000256" key="11">
    <source>
        <dbReference type="PIRSR" id="PIRSR000185-3"/>
    </source>
</evidence>
<dbReference type="SMART" id="SM00839">
    <property type="entry name" value="ELFV_dehydrog"/>
    <property type="match status" value="1"/>
</dbReference>
<dbReference type="PIRSF" id="PIRSF000185">
    <property type="entry name" value="Glu_DH"/>
    <property type="match status" value="1"/>
</dbReference>
<dbReference type="FunFam" id="3.40.50.10860:FF:000002">
    <property type="entry name" value="Glutamate dehydrogenase"/>
    <property type="match status" value="1"/>
</dbReference>
<protein>
    <recommendedName>
        <fullName evidence="8">Glutamate dehydrogenase</fullName>
    </recommendedName>
</protein>
<dbReference type="FunFam" id="1.10.285.10:FF:000001">
    <property type="entry name" value="Glutamate dehydrogenase"/>
    <property type="match status" value="1"/>
</dbReference>
<dbReference type="PANTHER" id="PTHR43571">
    <property type="entry name" value="NADP-SPECIFIC GLUTAMATE DEHYDROGENASE 1-RELATED"/>
    <property type="match status" value="1"/>
</dbReference>
<keyword evidence="5 10" id="KW-0520">NAD</keyword>
<dbReference type="PATRIC" id="fig|322095.3.peg.1589"/>
<feature type="binding site" evidence="10">
    <location>
        <position position="131"/>
    </location>
    <ligand>
        <name>substrate</name>
    </ligand>
</feature>
<dbReference type="SUPFAM" id="SSF51735">
    <property type="entry name" value="NAD(P)-binding Rossmann-fold domains"/>
    <property type="match status" value="1"/>
</dbReference>
<dbReference type="GO" id="GO:0006537">
    <property type="term" value="P:glutamate biosynthetic process"/>
    <property type="evidence" value="ECO:0007669"/>
    <property type="project" value="TreeGrafter"/>
</dbReference>
<dbReference type="InterPro" id="IPR006097">
    <property type="entry name" value="Glu/Leu/Phe/Val/Trp_DH_dimer"/>
</dbReference>
<feature type="active site" description="Proton donor" evidence="9">
    <location>
        <position position="167"/>
    </location>
</feature>
<dbReference type="PANTHER" id="PTHR43571:SF1">
    <property type="entry name" value="NADP-SPECIFIC GLUTAMATE DEHYDROGENASE 1-RELATED"/>
    <property type="match status" value="1"/>
</dbReference>
<keyword evidence="15" id="KW-1185">Reference proteome</keyword>
<evidence type="ECO:0000259" key="13">
    <source>
        <dbReference type="SMART" id="SM00839"/>
    </source>
</evidence>